<evidence type="ECO:0000259" key="2">
    <source>
        <dbReference type="Pfam" id="PF09547"/>
    </source>
</evidence>
<dbReference type="EMBL" id="JACRTD010000006">
    <property type="protein sequence ID" value="MBC8585695.1"/>
    <property type="molecule type" value="Genomic_DNA"/>
</dbReference>
<evidence type="ECO:0000313" key="6">
    <source>
        <dbReference type="Proteomes" id="UP000623678"/>
    </source>
</evidence>
<evidence type="ECO:0000259" key="3">
    <source>
        <dbReference type="Pfam" id="PF20438"/>
    </source>
</evidence>
<dbReference type="GO" id="GO:0016887">
    <property type="term" value="F:ATP hydrolysis activity"/>
    <property type="evidence" value="ECO:0007669"/>
    <property type="project" value="InterPro"/>
</dbReference>
<organism evidence="5 6">
    <name type="scientific">Youxingia wuxianensis</name>
    <dbReference type="NCBI Taxonomy" id="2763678"/>
    <lineage>
        <taxon>Bacteria</taxon>
        <taxon>Bacillati</taxon>
        <taxon>Bacillota</taxon>
        <taxon>Clostridia</taxon>
        <taxon>Eubacteriales</taxon>
        <taxon>Oscillospiraceae</taxon>
        <taxon>Youxingia</taxon>
    </lineage>
</organism>
<dbReference type="Pfam" id="PF09547">
    <property type="entry name" value="SpoIVA_ATPase"/>
    <property type="match status" value="1"/>
</dbReference>
<protein>
    <recommendedName>
        <fullName evidence="1">Stage IV sporulation protein A</fullName>
        <ecNumber evidence="1">3.6.1.-</ecNumber>
    </recommendedName>
    <alternativeName>
        <fullName evidence="1">Coat morphogenetic protein SpoIVA</fullName>
    </alternativeName>
</protein>
<dbReference type="RefSeq" id="WP_262395590.1">
    <property type="nucleotide sequence ID" value="NZ_JACRTD010000006.1"/>
</dbReference>
<comment type="catalytic activity">
    <reaction evidence="1">
        <text>ATP + H2O = ADP + phosphate + H(+)</text>
        <dbReference type="Rhea" id="RHEA:13065"/>
        <dbReference type="ChEBI" id="CHEBI:15377"/>
        <dbReference type="ChEBI" id="CHEBI:15378"/>
        <dbReference type="ChEBI" id="CHEBI:30616"/>
        <dbReference type="ChEBI" id="CHEBI:43474"/>
        <dbReference type="ChEBI" id="CHEBI:456216"/>
    </reaction>
</comment>
<gene>
    <name evidence="5" type="primary">spoIVA</name>
    <name evidence="5" type="ORF">H8705_08875</name>
</gene>
<reference evidence="5" key="1">
    <citation type="submission" date="2020-08" db="EMBL/GenBank/DDBJ databases">
        <title>Genome public.</title>
        <authorList>
            <person name="Liu C."/>
            <person name="Sun Q."/>
        </authorList>
    </citation>
    <scope>NUCLEOTIDE SEQUENCE</scope>
    <source>
        <strain evidence="5">NSJ-64</strain>
    </source>
</reference>
<name>A0A926ENP0_9FIRM</name>
<dbReference type="InterPro" id="IPR027417">
    <property type="entry name" value="P-loop_NTPase"/>
</dbReference>
<dbReference type="GO" id="GO:0005524">
    <property type="term" value="F:ATP binding"/>
    <property type="evidence" value="ECO:0007669"/>
    <property type="project" value="UniProtKB-KW"/>
</dbReference>
<comment type="function">
    <text evidence="1">ATPase. Has a role at an early stage in the morphogenesis of the spore coat.</text>
</comment>
<feature type="domain" description="Stage IV sporulation protein A ATPase" evidence="2">
    <location>
        <begin position="1"/>
        <end position="237"/>
    </location>
</feature>
<dbReference type="EC" id="3.6.1.-" evidence="1"/>
<dbReference type="InterPro" id="IPR046842">
    <property type="entry name" value="SpoIVA_ATPase"/>
</dbReference>
<dbReference type="InterPro" id="IPR046840">
    <property type="entry name" value="SpoIVA_C"/>
</dbReference>
<dbReference type="Proteomes" id="UP000623678">
    <property type="component" value="Unassembled WGS sequence"/>
</dbReference>
<dbReference type="GO" id="GO:0030435">
    <property type="term" value="P:sporulation resulting in formation of a cellular spore"/>
    <property type="evidence" value="ECO:0007669"/>
    <property type="project" value="UniProtKB-KW"/>
</dbReference>
<dbReference type="PIRSF" id="PIRSF007466">
    <property type="entry name" value="SpoIVA"/>
    <property type="match status" value="1"/>
</dbReference>
<dbReference type="Pfam" id="PF20438">
    <property type="entry name" value="SpoIVA_middle"/>
    <property type="match status" value="1"/>
</dbReference>
<dbReference type="GO" id="GO:0005737">
    <property type="term" value="C:cytoplasm"/>
    <property type="evidence" value="ECO:0007669"/>
    <property type="project" value="UniProtKB-SubCell"/>
</dbReference>
<proteinExistence type="predicted"/>
<keyword evidence="1" id="KW-0963">Cytoplasm</keyword>
<keyword evidence="1" id="KW-0067">ATP-binding</keyword>
<keyword evidence="1" id="KW-0547">Nucleotide-binding</keyword>
<evidence type="ECO:0000313" key="5">
    <source>
        <dbReference type="EMBL" id="MBC8585695.1"/>
    </source>
</evidence>
<dbReference type="InterPro" id="IPR046841">
    <property type="entry name" value="SpoIVA_middle"/>
</dbReference>
<dbReference type="Gene3D" id="3.40.50.300">
    <property type="entry name" value="P-loop containing nucleotide triphosphate hydrolases"/>
    <property type="match status" value="1"/>
</dbReference>
<comment type="caution">
    <text evidence="5">The sequence shown here is derived from an EMBL/GenBank/DDBJ whole genome shotgun (WGS) entry which is preliminary data.</text>
</comment>
<dbReference type="AlphaFoldDB" id="A0A926ENP0"/>
<accession>A0A926ENP0</accession>
<dbReference type="SUPFAM" id="SSF52540">
    <property type="entry name" value="P-loop containing nucleoside triphosphate hydrolases"/>
    <property type="match status" value="1"/>
</dbReference>
<dbReference type="NCBIfam" id="TIGR02836">
    <property type="entry name" value="spore_IV_A"/>
    <property type="match status" value="1"/>
</dbReference>
<evidence type="ECO:0000259" key="4">
    <source>
        <dbReference type="Pfam" id="PF20439"/>
    </source>
</evidence>
<keyword evidence="1" id="KW-0749">Sporulation</keyword>
<comment type="subcellular location">
    <subcellularLocation>
        <location evidence="1">Cytoplasm</location>
    </subcellularLocation>
</comment>
<evidence type="ECO:0000256" key="1">
    <source>
        <dbReference type="PIRNR" id="PIRNR007466"/>
    </source>
</evidence>
<sequence>MESQTIYKDIAKRTGGDIYIGVVGPVRTGKSTFIKRFMETLVIPNITSEFVRERATDELPQSAAGRTIMTTEPKFIPEEAVKISLADNASFNVRMIDCVGYIVPSSLGYIENEQPRMVVTPWFEQEIPFNMAAEIGTQKVINEHSTIGLVVTTDGSISEIPRVEYEEAELRVVTELKQINKPFVVLLNCVDPSAASAQQLCGELRERYEVPVVAVNCLDLGEEDIKNILTNVLFEFPVREVAVEIPGWINSLESTHWLKAALYESIQTSASAITHIGQLKTKLMAMNECEYISRVELENIDLGSGSAKTRVEVQGGLFYKILGEATGLDIADESGLMPCMIELAAIKKEYDKVKCALDEVAATGYGIVMPSLEELTLEEPEIVKQGGRYGVRLKASAPSIHMMAANITTEVSPIVGSEKQSEELVMYLLREFEESPSKIWESNIFGKSLHELVNEGLHNKLYRMPSDARMKLQETIERIINEGCTGLICIIL</sequence>
<feature type="domain" description="Sporulation stage IV protein A C-terminal" evidence="4">
    <location>
        <begin position="417"/>
        <end position="492"/>
    </location>
</feature>
<keyword evidence="1" id="KW-0378">Hydrolase</keyword>
<dbReference type="Pfam" id="PF20439">
    <property type="entry name" value="SpoIVA_C"/>
    <property type="match status" value="1"/>
</dbReference>
<keyword evidence="6" id="KW-1185">Reference proteome</keyword>
<dbReference type="InterPro" id="IPR014201">
    <property type="entry name" value="Spore_IV_A"/>
</dbReference>
<feature type="domain" description="Stage IV sporulation protein A middle" evidence="3">
    <location>
        <begin position="238"/>
        <end position="416"/>
    </location>
</feature>